<dbReference type="SFLD" id="SFLDF00288">
    <property type="entry name" value="HemN-like__clustered_with_nucl"/>
    <property type="match status" value="1"/>
</dbReference>
<evidence type="ECO:0000313" key="12">
    <source>
        <dbReference type="EMBL" id="ACR14611.1"/>
    </source>
</evidence>
<dbReference type="NCBIfam" id="TIGR00539">
    <property type="entry name" value="hemN_rel"/>
    <property type="match status" value="1"/>
</dbReference>
<dbReference type="STRING" id="377629.TERTU_0214"/>
<dbReference type="PROSITE" id="PS51918">
    <property type="entry name" value="RADICAL_SAM"/>
    <property type="match status" value="1"/>
</dbReference>
<evidence type="ECO:0000259" key="11">
    <source>
        <dbReference type="PROSITE" id="PS51918"/>
    </source>
</evidence>
<dbReference type="InterPro" id="IPR058240">
    <property type="entry name" value="rSAM_sf"/>
</dbReference>
<evidence type="ECO:0000256" key="2">
    <source>
        <dbReference type="ARBA" id="ARBA00006100"/>
    </source>
</evidence>
<accession>C5BLJ3</accession>
<dbReference type="InterPro" id="IPR034505">
    <property type="entry name" value="Coproporphyrinogen-III_oxidase"/>
</dbReference>
<dbReference type="Pfam" id="PF06969">
    <property type="entry name" value="HemN_C"/>
    <property type="match status" value="1"/>
</dbReference>
<evidence type="ECO:0000313" key="13">
    <source>
        <dbReference type="Proteomes" id="UP000009080"/>
    </source>
</evidence>
<evidence type="ECO:0000256" key="8">
    <source>
        <dbReference type="ARBA" id="ARBA00023014"/>
    </source>
</evidence>
<dbReference type="GO" id="GO:0051539">
    <property type="term" value="F:4 iron, 4 sulfur cluster binding"/>
    <property type="evidence" value="ECO:0007669"/>
    <property type="project" value="UniProtKB-UniRule"/>
</dbReference>
<comment type="function">
    <text evidence="10">Probably acts as a heme chaperone, transferring heme to an unknown acceptor. Binds one molecule of heme per monomer, possibly covalently. Binds 1 [4Fe-4S] cluster. The cluster is coordinated with 3 cysteines and an exchangeable S-adenosyl-L-methionine.</text>
</comment>
<dbReference type="SFLD" id="SFLDF00562">
    <property type="entry name" value="HemN-like__clustered_with_heat"/>
    <property type="match status" value="1"/>
</dbReference>
<evidence type="ECO:0000256" key="6">
    <source>
        <dbReference type="ARBA" id="ARBA00022723"/>
    </source>
</evidence>
<dbReference type="Pfam" id="PF04055">
    <property type="entry name" value="Radical_SAM"/>
    <property type="match status" value="1"/>
</dbReference>
<keyword evidence="13" id="KW-1185">Reference proteome</keyword>
<keyword evidence="9 10" id="KW-0143">Chaperone</keyword>
<organism evidence="12 13">
    <name type="scientific">Teredinibacter turnerae (strain ATCC 39867 / T7901)</name>
    <dbReference type="NCBI Taxonomy" id="377629"/>
    <lineage>
        <taxon>Bacteria</taxon>
        <taxon>Pseudomonadati</taxon>
        <taxon>Pseudomonadota</taxon>
        <taxon>Gammaproteobacteria</taxon>
        <taxon>Cellvibrionales</taxon>
        <taxon>Cellvibrionaceae</taxon>
        <taxon>Teredinibacter</taxon>
    </lineage>
</organism>
<dbReference type="PANTHER" id="PTHR13932">
    <property type="entry name" value="COPROPORPHYRINIGEN III OXIDASE"/>
    <property type="match status" value="1"/>
</dbReference>
<keyword evidence="6 10" id="KW-0479">Metal-binding</keyword>
<dbReference type="GO" id="GO:0004109">
    <property type="term" value="F:coproporphyrinogen oxidase activity"/>
    <property type="evidence" value="ECO:0007669"/>
    <property type="project" value="InterPro"/>
</dbReference>
<dbReference type="SFLD" id="SFLDG01065">
    <property type="entry name" value="anaerobic_coproporphyrinogen-I"/>
    <property type="match status" value="2"/>
</dbReference>
<gene>
    <name evidence="12" type="ordered locus">TERTU_0214</name>
</gene>
<evidence type="ECO:0000256" key="3">
    <source>
        <dbReference type="ARBA" id="ARBA00017228"/>
    </source>
</evidence>
<evidence type="ECO:0000256" key="10">
    <source>
        <dbReference type="RuleBase" id="RU364116"/>
    </source>
</evidence>
<protein>
    <recommendedName>
        <fullName evidence="3 10">Heme chaperone HemW</fullName>
    </recommendedName>
</protein>
<dbReference type="Proteomes" id="UP000009080">
    <property type="component" value="Chromosome"/>
</dbReference>
<dbReference type="PANTHER" id="PTHR13932:SF5">
    <property type="entry name" value="RADICAL S-ADENOSYL METHIONINE DOMAIN-CONTAINING PROTEIN 1, MITOCHONDRIAL"/>
    <property type="match status" value="1"/>
</dbReference>
<dbReference type="InterPro" id="IPR013785">
    <property type="entry name" value="Aldolase_TIM"/>
</dbReference>
<dbReference type="Gene3D" id="3.20.20.70">
    <property type="entry name" value="Aldolase class I"/>
    <property type="match status" value="1"/>
</dbReference>
<keyword evidence="8 10" id="KW-0411">Iron-sulfur</keyword>
<reference evidence="12 13" key="1">
    <citation type="journal article" date="2009" name="PLoS ONE">
        <title>The complete genome of Teredinibacter turnerae T7901: an intracellular endosymbiont of marine wood-boring bivalves (shipworms).</title>
        <authorList>
            <person name="Yang J.C."/>
            <person name="Madupu R."/>
            <person name="Durkin A.S."/>
            <person name="Ekborg N.A."/>
            <person name="Pedamallu C.S."/>
            <person name="Hostetler J.B."/>
            <person name="Radune D."/>
            <person name="Toms B.S."/>
            <person name="Henrissat B."/>
            <person name="Coutinho P.M."/>
            <person name="Schwarz S."/>
            <person name="Field L."/>
            <person name="Trindade-Silva A.E."/>
            <person name="Soares C.A.G."/>
            <person name="Elshahawi S."/>
            <person name="Hanora A."/>
            <person name="Schmidt E.W."/>
            <person name="Haygood M.G."/>
            <person name="Posfai J."/>
            <person name="Benner J."/>
            <person name="Madinger C."/>
            <person name="Nove J."/>
            <person name="Anton B."/>
            <person name="Chaudhary K."/>
            <person name="Foster J."/>
            <person name="Holman A."/>
            <person name="Kumar S."/>
            <person name="Lessard P.A."/>
            <person name="Luyten Y.A."/>
            <person name="Slatko B."/>
            <person name="Wood N."/>
            <person name="Wu B."/>
            <person name="Teplitski M."/>
            <person name="Mougous J.D."/>
            <person name="Ward N."/>
            <person name="Eisen J.A."/>
            <person name="Badger J.H."/>
            <person name="Distel D.L."/>
        </authorList>
    </citation>
    <scope>NUCLEOTIDE SEQUENCE [LARGE SCALE GENOMIC DNA]</scope>
    <source>
        <strain evidence="13">ATCC 39867 / T7901</strain>
    </source>
</reference>
<dbReference type="HOGENOM" id="CLU_027579_2_1_6"/>
<dbReference type="GO" id="GO:0046872">
    <property type="term" value="F:metal ion binding"/>
    <property type="evidence" value="ECO:0007669"/>
    <property type="project" value="UniProtKB-UniRule"/>
</dbReference>
<evidence type="ECO:0000256" key="9">
    <source>
        <dbReference type="ARBA" id="ARBA00023186"/>
    </source>
</evidence>
<dbReference type="SUPFAM" id="SSF102114">
    <property type="entry name" value="Radical SAM enzymes"/>
    <property type="match status" value="1"/>
</dbReference>
<evidence type="ECO:0000256" key="7">
    <source>
        <dbReference type="ARBA" id="ARBA00023004"/>
    </source>
</evidence>
<dbReference type="eggNOG" id="COG0635">
    <property type="taxonomic scope" value="Bacteria"/>
</dbReference>
<evidence type="ECO:0000256" key="5">
    <source>
        <dbReference type="ARBA" id="ARBA00022691"/>
    </source>
</evidence>
<dbReference type="SFLD" id="SFLDG01082">
    <property type="entry name" value="B12-binding_domain_containing"/>
    <property type="match status" value="1"/>
</dbReference>
<dbReference type="SFLD" id="SFLDS00029">
    <property type="entry name" value="Radical_SAM"/>
    <property type="match status" value="2"/>
</dbReference>
<dbReference type="GO" id="GO:0005737">
    <property type="term" value="C:cytoplasm"/>
    <property type="evidence" value="ECO:0007669"/>
    <property type="project" value="UniProtKB-SubCell"/>
</dbReference>
<evidence type="ECO:0000256" key="4">
    <source>
        <dbReference type="ARBA" id="ARBA00022617"/>
    </source>
</evidence>
<dbReference type="RefSeq" id="WP_015820725.1">
    <property type="nucleotide sequence ID" value="NC_012997.1"/>
</dbReference>
<dbReference type="InterPro" id="IPR004559">
    <property type="entry name" value="HemW-like"/>
</dbReference>
<dbReference type="GO" id="GO:0006779">
    <property type="term" value="P:porphyrin-containing compound biosynthetic process"/>
    <property type="evidence" value="ECO:0007669"/>
    <property type="project" value="InterPro"/>
</dbReference>
<dbReference type="KEGG" id="ttu:TERTU_0214"/>
<dbReference type="InterPro" id="IPR007197">
    <property type="entry name" value="rSAM"/>
</dbReference>
<comment type="cofactor">
    <cofactor evidence="1">
        <name>[4Fe-4S] cluster</name>
        <dbReference type="ChEBI" id="CHEBI:49883"/>
    </cofactor>
</comment>
<comment type="subcellular location">
    <subcellularLocation>
        <location evidence="10">Cytoplasm</location>
    </subcellularLocation>
</comment>
<proteinExistence type="inferred from homology"/>
<keyword evidence="4 10" id="KW-0349">Heme</keyword>
<dbReference type="InterPro" id="IPR010723">
    <property type="entry name" value="HemN_C"/>
</dbReference>
<comment type="similarity">
    <text evidence="2">Belongs to the anaerobic coproporphyrinogen-III oxidase family. HemW subfamily.</text>
</comment>
<dbReference type="OrthoDB" id="9808022at2"/>
<keyword evidence="7 10" id="KW-0408">Iron</keyword>
<keyword evidence="5 10" id="KW-0949">S-adenosyl-L-methionine</keyword>
<dbReference type="CDD" id="cd01335">
    <property type="entry name" value="Radical_SAM"/>
    <property type="match status" value="1"/>
</dbReference>
<feature type="domain" description="Radical SAM core" evidence="11">
    <location>
        <begin position="6"/>
        <end position="242"/>
    </location>
</feature>
<dbReference type="EMBL" id="CP001614">
    <property type="protein sequence ID" value="ACR14611.1"/>
    <property type="molecule type" value="Genomic_DNA"/>
</dbReference>
<dbReference type="SMART" id="SM00729">
    <property type="entry name" value="Elp3"/>
    <property type="match status" value="1"/>
</dbReference>
<name>C5BLJ3_TERTT</name>
<dbReference type="InterPro" id="IPR006638">
    <property type="entry name" value="Elp3/MiaA/NifB-like_rSAM"/>
</dbReference>
<evidence type="ECO:0000256" key="1">
    <source>
        <dbReference type="ARBA" id="ARBA00001966"/>
    </source>
</evidence>
<sequence>MTQPAQLALPPLSLYVHIPWCVRKCPYCDFNSHSVRSELPVDAYIDALLADCSADRHFAQQRKIRSVFFGGGTPSLLPGKAIARLLDGLRERLDFTRDCEITLETNPGTAEYSNFADYRAAGVNRISLGAQSFNALQLQQLGRIHQPENIQIAFTQARDAGFDNINLDLMFALQGQNCADAMRDLEAAIALEPEHISWYQLTIEPNTAFYSNPPSLPDDDTSWEIQQAGMQLLADSNYAQYEVSAYARAGKQAAHNINYWEFGDYMAIGAGAHGKITWPEENRIERYQKTRLPDHYLAAAQTCAFTSHRETLAEHNLPFEFMMNALRLNQGVASELFTARTGLPLASLEPQLTPLREKGLLGTDPQRLYTTTLGHQYLNSVLESLLSD</sequence>
<dbReference type="AlphaFoldDB" id="C5BLJ3"/>
<keyword evidence="10" id="KW-0004">4Fe-4S</keyword>
<keyword evidence="10" id="KW-0963">Cytoplasm</keyword>